<proteinExistence type="predicted"/>
<accession>A0A8J2KYT9</accession>
<keyword evidence="2" id="KW-1185">Reference proteome</keyword>
<sequence length="8" mass="854">CLGTFRSA</sequence>
<dbReference type="EMBL" id="CAJVCH010267871">
    <property type="protein sequence ID" value="CAG7734366.1"/>
    <property type="molecule type" value="Genomic_DNA"/>
</dbReference>
<dbReference type="Proteomes" id="UP000708208">
    <property type="component" value="Unassembled WGS sequence"/>
</dbReference>
<feature type="non-terminal residue" evidence="1">
    <location>
        <position position="1"/>
    </location>
</feature>
<comment type="caution">
    <text evidence="1">The sequence shown here is derived from an EMBL/GenBank/DDBJ whole genome shotgun (WGS) entry which is preliminary data.</text>
</comment>
<evidence type="ECO:0000313" key="2">
    <source>
        <dbReference type="Proteomes" id="UP000708208"/>
    </source>
</evidence>
<name>A0A8J2KYT9_9HEXA</name>
<gene>
    <name evidence="1" type="ORF">AFUS01_LOCUS22761</name>
</gene>
<reference evidence="1" key="1">
    <citation type="submission" date="2021-06" db="EMBL/GenBank/DDBJ databases">
        <authorList>
            <person name="Hodson N. C."/>
            <person name="Mongue J. A."/>
            <person name="Jaron S. K."/>
        </authorList>
    </citation>
    <scope>NUCLEOTIDE SEQUENCE</scope>
</reference>
<organism evidence="1 2">
    <name type="scientific">Allacma fusca</name>
    <dbReference type="NCBI Taxonomy" id="39272"/>
    <lineage>
        <taxon>Eukaryota</taxon>
        <taxon>Metazoa</taxon>
        <taxon>Ecdysozoa</taxon>
        <taxon>Arthropoda</taxon>
        <taxon>Hexapoda</taxon>
        <taxon>Collembola</taxon>
        <taxon>Symphypleona</taxon>
        <taxon>Sminthuridae</taxon>
        <taxon>Allacma</taxon>
    </lineage>
</organism>
<protein>
    <submittedName>
        <fullName evidence="1">Uncharacterized protein</fullName>
    </submittedName>
</protein>
<evidence type="ECO:0000313" key="1">
    <source>
        <dbReference type="EMBL" id="CAG7734366.1"/>
    </source>
</evidence>